<name>A0A7W5E510_9BACT</name>
<dbReference type="InterPro" id="IPR036034">
    <property type="entry name" value="PDZ_sf"/>
</dbReference>
<evidence type="ECO:0000256" key="10">
    <source>
        <dbReference type="ARBA" id="ARBA00023186"/>
    </source>
</evidence>
<dbReference type="GO" id="GO:0051205">
    <property type="term" value="P:protein insertion into membrane"/>
    <property type="evidence" value="ECO:0007669"/>
    <property type="project" value="TreeGrafter"/>
</dbReference>
<dbReference type="InterPro" id="IPR038221">
    <property type="entry name" value="YidC_periplasmic_sf"/>
</dbReference>
<dbReference type="InterPro" id="IPR028055">
    <property type="entry name" value="YidC/Oxa/ALB_C"/>
</dbReference>
<dbReference type="CDD" id="cd20070">
    <property type="entry name" value="5TM_YidC_Alb3"/>
    <property type="match status" value="1"/>
</dbReference>
<accession>A0A7W5E510</accession>
<keyword evidence="4 13" id="KW-0813">Transport</keyword>
<dbReference type="SUPFAM" id="SSF50156">
    <property type="entry name" value="PDZ domain-like"/>
    <property type="match status" value="1"/>
</dbReference>
<evidence type="ECO:0000256" key="3">
    <source>
        <dbReference type="ARBA" id="ARBA00015325"/>
    </source>
</evidence>
<evidence type="ECO:0000256" key="13">
    <source>
        <dbReference type="HAMAP-Rule" id="MF_01810"/>
    </source>
</evidence>
<comment type="caution">
    <text evidence="16">The sequence shown here is derived from an EMBL/GenBank/DDBJ whole genome shotgun (WGS) entry which is preliminary data.</text>
</comment>
<gene>
    <name evidence="13" type="primary">yidC</name>
    <name evidence="16" type="ORF">FHS27_005782</name>
</gene>
<feature type="domain" description="PDZ" evidence="15">
    <location>
        <begin position="117"/>
        <end position="210"/>
    </location>
</feature>
<sequence length="821" mass="90138">MDRRFSSFLLASTAFFLIYMSLRTMFVPPQPIAPPPEPEAAGLVEPAEVAQVTPDATDTDADSDDESDAPVVRPESPQWTTLGSMDPTSGHVLLVTLNSRGAGIERIEVTERKENGRLKYRRVDVRSGYLGYFAADPTETANGVVVNVVGPGTPAANAVSKSSGTANGLRAGDEIVAINATAVSNITGLQNALEDTKPGDVVTLDVIRGDGPVIQFDATLSEHPLDLVRLADTAGDDQVPGNLSRLSSLLTVGKIGRREIAPGERSIAALNDPSNLVWNVNNDDNANANSQTVSFDVQLSEKEVQAAGGHAIGLRRSYTLHPGSFVLDMDVQIDNRSDESQQLAYRLEGINGVTLEGWWYSNKISPNWGGSAARDLVYRTKAEGHELVSGFGLLKRARNDSVPDDQNLFAPDSQAPERELSYIGVDAQYFTVAYLPKEGEQTLNTFRRAIATLAASPSEIPKNKERAVNTTFYLDSGVAEVPAGSSLKQSLRLFAGPKQPELFTQYGLDDCIYYGWFSWPAKLLGKLLHVLSGVGNYALAIFLLTVIVRGAMFPLSRKAAVNAQRMQELAPELKKISEQYKDDMEGRVRAQRELQQRVGFNPMSGCLPMFLQLPIFIGLYRTLSVDIELRQAAFSSWTSWASNLAAPDMLYYWGDWMWDYMAGRGTGWLGPYFNILPVIVMGLFLAQQKLFMPPATDEQTAMTQKMMSYMTLIMGLFFFRVPAGLCIYFITSSIWGIGERILVKKTLPKTPHFDKTVLEGKVNRRGGNDSGGDLVTPSKPTDSPNGGGSWADRLRQRMNPEEPAAPLPRDRKRPKPNKKRN</sequence>
<dbReference type="Proteomes" id="UP000536179">
    <property type="component" value="Unassembled WGS sequence"/>
</dbReference>
<evidence type="ECO:0000256" key="4">
    <source>
        <dbReference type="ARBA" id="ARBA00022448"/>
    </source>
</evidence>
<dbReference type="InterPro" id="IPR028053">
    <property type="entry name" value="Membr_insert_YidC_N"/>
</dbReference>
<dbReference type="PANTHER" id="PTHR12428:SF65">
    <property type="entry name" value="CYTOCHROME C OXIDASE ASSEMBLY PROTEIN COX18, MITOCHONDRIAL"/>
    <property type="match status" value="1"/>
</dbReference>
<evidence type="ECO:0000256" key="7">
    <source>
        <dbReference type="ARBA" id="ARBA00022927"/>
    </source>
</evidence>
<dbReference type="Pfam" id="PF14849">
    <property type="entry name" value="YidC_periplas"/>
    <property type="match status" value="1"/>
</dbReference>
<keyword evidence="9 13" id="KW-0472">Membrane</keyword>
<dbReference type="InterPro" id="IPR001708">
    <property type="entry name" value="YidC/ALB3/OXA1/COX18"/>
</dbReference>
<dbReference type="GO" id="GO:0015031">
    <property type="term" value="P:protein transport"/>
    <property type="evidence" value="ECO:0007669"/>
    <property type="project" value="UniProtKB-KW"/>
</dbReference>
<dbReference type="InterPro" id="IPR001478">
    <property type="entry name" value="PDZ"/>
</dbReference>
<feature type="region of interest" description="Disordered" evidence="14">
    <location>
        <begin position="761"/>
        <end position="821"/>
    </location>
</feature>
<evidence type="ECO:0000313" key="16">
    <source>
        <dbReference type="EMBL" id="MBB3209937.1"/>
    </source>
</evidence>
<evidence type="ECO:0000256" key="14">
    <source>
        <dbReference type="SAM" id="MobiDB-lite"/>
    </source>
</evidence>
<keyword evidence="5 13" id="KW-1003">Cell membrane</keyword>
<feature type="transmembrane region" description="Helical" evidence="13">
    <location>
        <begin position="706"/>
        <end position="730"/>
    </location>
</feature>
<dbReference type="Pfam" id="PF13180">
    <property type="entry name" value="PDZ_2"/>
    <property type="match status" value="1"/>
</dbReference>
<reference evidence="16 17" key="1">
    <citation type="submission" date="2020-08" db="EMBL/GenBank/DDBJ databases">
        <title>Genomic Encyclopedia of Type Strains, Phase III (KMG-III): the genomes of soil and plant-associated and newly described type strains.</title>
        <authorList>
            <person name="Whitman W."/>
        </authorList>
    </citation>
    <scope>NUCLEOTIDE SEQUENCE [LARGE SCALE GENOMIC DNA]</scope>
    <source>
        <strain evidence="16 17">CECT 8075</strain>
    </source>
</reference>
<dbReference type="EMBL" id="JACHXU010000029">
    <property type="protein sequence ID" value="MBB3209937.1"/>
    <property type="molecule type" value="Genomic_DNA"/>
</dbReference>
<comment type="similarity">
    <text evidence="2 13">Belongs to the OXA1/ALB3/YidC family. Type 1 subfamily.</text>
</comment>
<dbReference type="InterPro" id="IPR047196">
    <property type="entry name" value="YidC_ALB_C"/>
</dbReference>
<dbReference type="NCBIfam" id="TIGR03592">
    <property type="entry name" value="yidC_oxa1_cterm"/>
    <property type="match status" value="1"/>
</dbReference>
<evidence type="ECO:0000313" key="17">
    <source>
        <dbReference type="Proteomes" id="UP000536179"/>
    </source>
</evidence>
<dbReference type="RefSeq" id="WP_184308931.1">
    <property type="nucleotide sequence ID" value="NZ_JACHXU010000029.1"/>
</dbReference>
<evidence type="ECO:0000256" key="2">
    <source>
        <dbReference type="ARBA" id="ARBA00010527"/>
    </source>
</evidence>
<dbReference type="InterPro" id="IPR019998">
    <property type="entry name" value="Membr_insert_YidC"/>
</dbReference>
<evidence type="ECO:0000256" key="5">
    <source>
        <dbReference type="ARBA" id="ARBA00022475"/>
    </source>
</evidence>
<feature type="transmembrane region" description="Helical" evidence="13">
    <location>
        <begin position="527"/>
        <end position="548"/>
    </location>
</feature>
<keyword evidence="17" id="KW-1185">Reference proteome</keyword>
<dbReference type="Gene3D" id="2.70.98.90">
    <property type="match status" value="1"/>
</dbReference>
<evidence type="ECO:0000256" key="1">
    <source>
        <dbReference type="ARBA" id="ARBA00004429"/>
    </source>
</evidence>
<dbReference type="SMART" id="SM00228">
    <property type="entry name" value="PDZ"/>
    <property type="match status" value="1"/>
</dbReference>
<keyword evidence="8 13" id="KW-1133">Transmembrane helix</keyword>
<dbReference type="Gene3D" id="2.30.42.10">
    <property type="match status" value="1"/>
</dbReference>
<keyword evidence="10 13" id="KW-0143">Chaperone</keyword>
<evidence type="ECO:0000256" key="11">
    <source>
        <dbReference type="ARBA" id="ARBA00033245"/>
    </source>
</evidence>
<evidence type="ECO:0000256" key="6">
    <source>
        <dbReference type="ARBA" id="ARBA00022692"/>
    </source>
</evidence>
<dbReference type="HAMAP" id="MF_01810">
    <property type="entry name" value="YidC_type1"/>
    <property type="match status" value="1"/>
</dbReference>
<dbReference type="PROSITE" id="PS50106">
    <property type="entry name" value="PDZ"/>
    <property type="match status" value="1"/>
</dbReference>
<feature type="region of interest" description="Disordered" evidence="14">
    <location>
        <begin position="53"/>
        <end position="85"/>
    </location>
</feature>
<comment type="subunit">
    <text evidence="13">Interacts with the Sec translocase complex via SecD. Specifically interacts with transmembrane segments of nascent integral membrane proteins during membrane integration.</text>
</comment>
<dbReference type="Pfam" id="PF02096">
    <property type="entry name" value="60KD_IMP"/>
    <property type="match status" value="1"/>
</dbReference>
<feature type="transmembrane region" description="Helical" evidence="13">
    <location>
        <begin position="665"/>
        <end position="686"/>
    </location>
</feature>
<dbReference type="GO" id="GO:0032977">
    <property type="term" value="F:membrane insertase activity"/>
    <property type="evidence" value="ECO:0007669"/>
    <property type="project" value="InterPro"/>
</dbReference>
<comment type="subcellular location">
    <subcellularLocation>
        <location evidence="1">Cell inner membrane</location>
        <topology evidence="1">Multi-pass membrane protein</topology>
    </subcellularLocation>
    <subcellularLocation>
        <location evidence="13">Cell membrane</location>
        <topology evidence="13">Multi-pass membrane protein</topology>
    </subcellularLocation>
</comment>
<evidence type="ECO:0000256" key="12">
    <source>
        <dbReference type="ARBA" id="ARBA00033342"/>
    </source>
</evidence>
<feature type="compositionally biased region" description="Acidic residues" evidence="14">
    <location>
        <begin position="57"/>
        <end position="68"/>
    </location>
</feature>
<comment type="function">
    <text evidence="13">Required for the insertion and/or proper folding and/or complex formation of integral membrane proteins into the membrane. Involved in integration of membrane proteins that insert both dependently and independently of the Sec translocase complex, as well as at least some lipoproteins. Aids folding of multispanning membrane proteins.</text>
</comment>
<keyword evidence="7 13" id="KW-0653">Protein transport</keyword>
<dbReference type="PANTHER" id="PTHR12428">
    <property type="entry name" value="OXA1"/>
    <property type="match status" value="1"/>
</dbReference>
<evidence type="ECO:0000256" key="8">
    <source>
        <dbReference type="ARBA" id="ARBA00022989"/>
    </source>
</evidence>
<organism evidence="16 17">
    <name type="scientific">Aporhodopirellula rubra</name>
    <dbReference type="NCBI Taxonomy" id="980271"/>
    <lineage>
        <taxon>Bacteria</taxon>
        <taxon>Pseudomonadati</taxon>
        <taxon>Planctomycetota</taxon>
        <taxon>Planctomycetia</taxon>
        <taxon>Pirellulales</taxon>
        <taxon>Pirellulaceae</taxon>
        <taxon>Aporhodopirellula</taxon>
    </lineage>
</organism>
<feature type="compositionally biased region" description="Basic residues" evidence="14">
    <location>
        <begin position="810"/>
        <end position="821"/>
    </location>
</feature>
<dbReference type="AlphaFoldDB" id="A0A7W5E510"/>
<feature type="transmembrane region" description="Helical" evidence="13">
    <location>
        <begin position="598"/>
        <end position="620"/>
    </location>
</feature>
<keyword evidence="6 13" id="KW-0812">Transmembrane</keyword>
<dbReference type="GO" id="GO:0005886">
    <property type="term" value="C:plasma membrane"/>
    <property type="evidence" value="ECO:0007669"/>
    <property type="project" value="UniProtKB-SubCell"/>
</dbReference>
<evidence type="ECO:0000259" key="15">
    <source>
        <dbReference type="PROSITE" id="PS50106"/>
    </source>
</evidence>
<evidence type="ECO:0000256" key="9">
    <source>
        <dbReference type="ARBA" id="ARBA00023136"/>
    </source>
</evidence>
<protein>
    <recommendedName>
        <fullName evidence="3 13">Membrane protein insertase YidC</fullName>
    </recommendedName>
    <alternativeName>
        <fullName evidence="12 13">Foldase YidC</fullName>
    </alternativeName>
    <alternativeName>
        <fullName evidence="11 13">Membrane integrase YidC</fullName>
    </alternativeName>
    <alternativeName>
        <fullName evidence="13">Membrane protein YidC</fullName>
    </alternativeName>
</protein>
<proteinExistence type="inferred from homology"/>